<protein>
    <recommendedName>
        <fullName evidence="4">SET domain-containing protein</fullName>
    </recommendedName>
</protein>
<feature type="compositionally biased region" description="Basic and acidic residues" evidence="1">
    <location>
        <begin position="527"/>
        <end position="541"/>
    </location>
</feature>
<comment type="caution">
    <text evidence="2">The sequence shown here is derived from an EMBL/GenBank/DDBJ whole genome shotgun (WGS) entry which is preliminary data.</text>
</comment>
<feature type="compositionally biased region" description="Low complexity" evidence="1">
    <location>
        <begin position="862"/>
        <end position="873"/>
    </location>
</feature>
<accession>A0ABQ6M8D4</accession>
<dbReference type="Gene3D" id="2.170.270.10">
    <property type="entry name" value="SET domain"/>
    <property type="match status" value="1"/>
</dbReference>
<feature type="compositionally biased region" description="Basic and acidic residues" evidence="1">
    <location>
        <begin position="608"/>
        <end position="694"/>
    </location>
</feature>
<gene>
    <name evidence="2" type="ORF">TeGR_g5001</name>
</gene>
<dbReference type="Proteomes" id="UP001165060">
    <property type="component" value="Unassembled WGS sequence"/>
</dbReference>
<name>A0ABQ6M8D4_9STRA</name>
<feature type="compositionally biased region" description="Basic and acidic residues" evidence="1">
    <location>
        <begin position="874"/>
        <end position="887"/>
    </location>
</feature>
<keyword evidence="3" id="KW-1185">Reference proteome</keyword>
<proteinExistence type="predicted"/>
<dbReference type="SUPFAM" id="SSF82199">
    <property type="entry name" value="SET domain"/>
    <property type="match status" value="1"/>
</dbReference>
<dbReference type="EMBL" id="BRYB01003840">
    <property type="protein sequence ID" value="GMI21611.1"/>
    <property type="molecule type" value="Genomic_DNA"/>
</dbReference>
<feature type="compositionally biased region" description="Gly residues" evidence="1">
    <location>
        <begin position="717"/>
        <end position="728"/>
    </location>
</feature>
<dbReference type="PANTHER" id="PTHR12350">
    <property type="entry name" value="HISTONE-LYSINE N-METHYLTRANSFERASE-RELATED"/>
    <property type="match status" value="1"/>
</dbReference>
<evidence type="ECO:0000313" key="3">
    <source>
        <dbReference type="Proteomes" id="UP001165060"/>
    </source>
</evidence>
<dbReference type="InterPro" id="IPR053201">
    <property type="entry name" value="Flavunoidine_N-MTase"/>
</dbReference>
<reference evidence="2 3" key="1">
    <citation type="journal article" date="2023" name="Commun. Biol.">
        <title>Genome analysis of Parmales, the sister group of diatoms, reveals the evolutionary specialization of diatoms from phago-mixotrophs to photoautotrophs.</title>
        <authorList>
            <person name="Ban H."/>
            <person name="Sato S."/>
            <person name="Yoshikawa S."/>
            <person name="Yamada K."/>
            <person name="Nakamura Y."/>
            <person name="Ichinomiya M."/>
            <person name="Sato N."/>
            <person name="Blanc-Mathieu R."/>
            <person name="Endo H."/>
            <person name="Kuwata A."/>
            <person name="Ogata H."/>
        </authorList>
    </citation>
    <scope>NUCLEOTIDE SEQUENCE [LARGE SCALE GENOMIC DNA]</scope>
</reference>
<feature type="region of interest" description="Disordered" evidence="1">
    <location>
        <begin position="228"/>
        <end position="254"/>
    </location>
</feature>
<dbReference type="InterPro" id="IPR046341">
    <property type="entry name" value="SET_dom_sf"/>
</dbReference>
<evidence type="ECO:0000256" key="1">
    <source>
        <dbReference type="SAM" id="MobiDB-lite"/>
    </source>
</evidence>
<feature type="region of interest" description="Disordered" evidence="1">
    <location>
        <begin position="834"/>
        <end position="927"/>
    </location>
</feature>
<organism evidence="2 3">
    <name type="scientific">Tetraparma gracilis</name>
    <dbReference type="NCBI Taxonomy" id="2962635"/>
    <lineage>
        <taxon>Eukaryota</taxon>
        <taxon>Sar</taxon>
        <taxon>Stramenopiles</taxon>
        <taxon>Ochrophyta</taxon>
        <taxon>Bolidophyceae</taxon>
        <taxon>Parmales</taxon>
        <taxon>Triparmaceae</taxon>
        <taxon>Tetraparma</taxon>
    </lineage>
</organism>
<feature type="compositionally biased region" description="Basic and acidic residues" evidence="1">
    <location>
        <begin position="499"/>
        <end position="518"/>
    </location>
</feature>
<sequence length="927" mass="99791">MSSPPPSAPCSEIWLVESSILPETESQRTRAVALLSPAPCNTPVLRVNLETLVSAPRWDTLQVGEGQHAVFGSKALCLNHSSKPNTRIAVSPASVEIVTLSAVVAGEPLTFNYNTTEYEMAEPFDDWTTGGKVAGFKHASAEERSRLAADNMVAPHVLQQAGRDGLAGVAHENASELAFDASLGDSSGLLSKLTNSAGAEDKYEATINLLSLPGGDTLASKSSPLTATTSAASDATPGYTSTALSLSSPTSLSSGLSLPKDAVVDAMELVIETPTSLRPRVVVHRSEHCVSGYLGSAGKEESKASIYPLLNDLYEEIGEVSLALAWGPPLAYMSSEKLEAISAATAADSTLGPSIMDPDFADPMSAVREKMKENKTWLMNSVPTDAELRSVRHGVPPPPRPNLQANLAAANQSMSKGGALPRPVMFEIDKGAGASPKKKGLFSVSGSRSSEAAFLAKRKKDWEARKKAAALKLDEMRVRRREEKAALVVGVKPLQEQIRGGERKEKKERKEKEKEKKRVPGKAPVKAGKEKEKEKEKEKPKSTPANANLAKASDMVLGKKGAVPVRKSKKGKAAPVPERRTVLGVNDPFSRAETERELKEKEHRRKGLLKEEKECEEARHKKERELAIKRKAVTDDVEKKREDARRRRAEREREEAEARTKTEKARGEKEKARGERLEKERKDKKEKKEKERKALPPPPPVQKKEARAGAKVEEKGGAGGFGGAGGAGEAPPTPPGPAAAANAQSDVNLGGSRVRVVVGATETGGKNYPTAKVEFLVSMIETAGGRVTVERSSVLEARKVIVVRDRKEVWKGGIEVMRGAEKVRQILCLVGRGEGSPYKEPKEGKENRAKKAAKKVKKAAGEKATGGKVAGQKVAEEKGEKEERPEGAEAEVNLSAASEEEEVSFKKEEGTNTRMATRSADKAKDKD</sequence>
<feature type="compositionally biased region" description="Basic and acidic residues" evidence="1">
    <location>
        <begin position="837"/>
        <end position="849"/>
    </location>
</feature>
<feature type="region of interest" description="Disordered" evidence="1">
    <location>
        <begin position="498"/>
        <end position="745"/>
    </location>
</feature>
<dbReference type="PANTHER" id="PTHR12350:SF19">
    <property type="entry name" value="SET DOMAIN-CONTAINING PROTEIN"/>
    <property type="match status" value="1"/>
</dbReference>
<feature type="compositionally biased region" description="Basic and acidic residues" evidence="1">
    <location>
        <begin position="702"/>
        <end position="716"/>
    </location>
</feature>
<evidence type="ECO:0000313" key="2">
    <source>
        <dbReference type="EMBL" id="GMI21611.1"/>
    </source>
</evidence>
<feature type="compositionally biased region" description="Basic and acidic residues" evidence="1">
    <location>
        <begin position="590"/>
        <end position="601"/>
    </location>
</feature>
<evidence type="ECO:0008006" key="4">
    <source>
        <dbReference type="Google" id="ProtNLM"/>
    </source>
</evidence>